<evidence type="ECO:0000256" key="1">
    <source>
        <dbReference type="SAM" id="SignalP"/>
    </source>
</evidence>
<dbReference type="OrthoDB" id="129527at2"/>
<accession>A0A437Q9M2</accession>
<keyword evidence="1" id="KW-0732">Signal</keyword>
<keyword evidence="3" id="KW-1185">Reference proteome</keyword>
<proteinExistence type="predicted"/>
<dbReference type="AlphaFoldDB" id="A0A437Q9M2"/>
<organism evidence="2 3">
    <name type="scientific">Rheinheimera riviphila</name>
    <dbReference type="NCBI Taxonomy" id="1834037"/>
    <lineage>
        <taxon>Bacteria</taxon>
        <taxon>Pseudomonadati</taxon>
        <taxon>Pseudomonadota</taxon>
        <taxon>Gammaproteobacteria</taxon>
        <taxon>Chromatiales</taxon>
        <taxon>Chromatiaceae</taxon>
        <taxon>Rheinheimera</taxon>
    </lineage>
</organism>
<sequence>MHTVMKSVVVMASLGFSTLLLAQNFGGKVDHAVLTPISMIVAAPDQYLAKPVTVQGEIISVCSNKGCWMQLASDTSAQHFKIKVRDGDMVFPVSAKGKKAFATGQLVKTELDLESSREHLAEIAERNHTAFDAGSVTKPIVLLQLVPTAVEISE</sequence>
<evidence type="ECO:0000313" key="3">
    <source>
        <dbReference type="Proteomes" id="UP000283077"/>
    </source>
</evidence>
<gene>
    <name evidence="2" type="ORF">EOE67_19945</name>
</gene>
<dbReference type="EMBL" id="SACS01000039">
    <property type="protein sequence ID" value="RVU31271.1"/>
    <property type="molecule type" value="Genomic_DNA"/>
</dbReference>
<comment type="caution">
    <text evidence="2">The sequence shown here is derived from an EMBL/GenBank/DDBJ whole genome shotgun (WGS) entry which is preliminary data.</text>
</comment>
<dbReference type="InterPro" id="IPR032577">
    <property type="entry name" value="DUF4920"/>
</dbReference>
<feature type="signal peptide" evidence="1">
    <location>
        <begin position="1"/>
        <end position="22"/>
    </location>
</feature>
<dbReference type="Pfam" id="PF16267">
    <property type="entry name" value="DUF4920"/>
    <property type="match status" value="1"/>
</dbReference>
<name>A0A437Q9M2_9GAMM</name>
<protein>
    <submittedName>
        <fullName evidence="2">DUF4920 domain-containing protein</fullName>
    </submittedName>
</protein>
<feature type="chain" id="PRO_5019526530" evidence="1">
    <location>
        <begin position="23"/>
        <end position="154"/>
    </location>
</feature>
<reference evidence="2 3" key="1">
    <citation type="submission" date="2019-01" db="EMBL/GenBank/DDBJ databases">
        <authorList>
            <person name="Chen W.-M."/>
        </authorList>
    </citation>
    <scope>NUCLEOTIDE SEQUENCE [LARGE SCALE GENOMIC DNA]</scope>
    <source>
        <strain evidence="2 3">KYPC3</strain>
    </source>
</reference>
<dbReference type="Proteomes" id="UP000283077">
    <property type="component" value="Unassembled WGS sequence"/>
</dbReference>
<evidence type="ECO:0000313" key="2">
    <source>
        <dbReference type="EMBL" id="RVU31271.1"/>
    </source>
</evidence>